<organism evidence="2 3">
    <name type="scientific">Conexibacter woesei (strain DSM 14684 / CCUG 47730 / CIP 108061 / JCM 11494 / NBRC 100937 / ID131577)</name>
    <dbReference type="NCBI Taxonomy" id="469383"/>
    <lineage>
        <taxon>Bacteria</taxon>
        <taxon>Bacillati</taxon>
        <taxon>Actinomycetota</taxon>
        <taxon>Thermoleophilia</taxon>
        <taxon>Solirubrobacterales</taxon>
        <taxon>Conexibacteraceae</taxon>
        <taxon>Conexibacter</taxon>
    </lineage>
</organism>
<protein>
    <submittedName>
        <fullName evidence="2">Heme NO binding domain protein</fullName>
    </submittedName>
</protein>
<dbReference type="GO" id="GO:0020037">
    <property type="term" value="F:heme binding"/>
    <property type="evidence" value="ECO:0007669"/>
    <property type="project" value="InterPro"/>
</dbReference>
<keyword evidence="3" id="KW-1185">Reference proteome</keyword>
<dbReference type="SMART" id="SM00989">
    <property type="entry name" value="V4R"/>
    <property type="match status" value="1"/>
</dbReference>
<dbReference type="InterPro" id="IPR024096">
    <property type="entry name" value="NO_sig/Golgi_transp_ligand-bd"/>
</dbReference>
<dbReference type="InterPro" id="IPR038158">
    <property type="entry name" value="H-NOX_domain_sf"/>
</dbReference>
<dbReference type="SUPFAM" id="SSF111126">
    <property type="entry name" value="Ligand-binding domain in the NO signalling and Golgi transport"/>
    <property type="match status" value="1"/>
</dbReference>
<dbReference type="Proteomes" id="UP000008229">
    <property type="component" value="Chromosome"/>
</dbReference>
<reference evidence="2 3" key="1">
    <citation type="journal article" date="2010" name="Stand. Genomic Sci.">
        <title>Complete genome sequence of Conexibacter woesei type strain (ID131577).</title>
        <authorList>
            <person name="Pukall R."/>
            <person name="Lapidus A."/>
            <person name="Glavina Del Rio T."/>
            <person name="Copeland A."/>
            <person name="Tice H."/>
            <person name="Cheng J.-F."/>
            <person name="Lucas S."/>
            <person name="Chen F."/>
            <person name="Nolan M."/>
            <person name="Bruce D."/>
            <person name="Goodwin L."/>
            <person name="Pitluck S."/>
            <person name="Mavromatis K."/>
            <person name="Ivanova N."/>
            <person name="Ovchinnikova G."/>
            <person name="Pati A."/>
            <person name="Chen A."/>
            <person name="Palaniappan K."/>
            <person name="Land M."/>
            <person name="Hauser L."/>
            <person name="Chang Y.-J."/>
            <person name="Jeffries C.D."/>
            <person name="Chain P."/>
            <person name="Meincke L."/>
            <person name="Sims D."/>
            <person name="Brettin T."/>
            <person name="Detter J.C."/>
            <person name="Rohde M."/>
            <person name="Goeker M."/>
            <person name="Bristow J."/>
            <person name="Eisen J.A."/>
            <person name="Markowitz V."/>
            <person name="Kyrpides N.C."/>
            <person name="Klenk H.-P."/>
            <person name="Hugenholtz P."/>
        </authorList>
    </citation>
    <scope>NUCLEOTIDE SEQUENCE [LARGE SCALE GENOMIC DNA]</scope>
    <source>
        <strain evidence="3">DSM 14684 / CIP 108061 / JCM 11494 / NBRC 100937 / ID131577</strain>
    </source>
</reference>
<dbReference type="OrthoDB" id="7266652at2"/>
<gene>
    <name evidence="2" type="ordered locus">Cwoe_5547</name>
</gene>
<dbReference type="InterPro" id="IPR011644">
    <property type="entry name" value="Heme_NO-bd"/>
</dbReference>
<dbReference type="AlphaFoldDB" id="D3F0L8"/>
<dbReference type="InterPro" id="IPR004096">
    <property type="entry name" value="V4R"/>
</dbReference>
<dbReference type="PANTHER" id="PTHR45655">
    <property type="entry name" value="GUANYLATE CYCLASE SOLUBLE SUBUNIT BETA-2"/>
    <property type="match status" value="1"/>
</dbReference>
<dbReference type="Gene3D" id="3.90.1520.10">
    <property type="entry name" value="H-NOX domain"/>
    <property type="match status" value="1"/>
</dbReference>
<dbReference type="Pfam" id="PF07700">
    <property type="entry name" value="HNOB"/>
    <property type="match status" value="1"/>
</dbReference>
<dbReference type="EMBL" id="CP001854">
    <property type="protein sequence ID" value="ADB53952.1"/>
    <property type="molecule type" value="Genomic_DNA"/>
</dbReference>
<name>D3F0L8_CONWI</name>
<feature type="domain" description="4-vinyl reductase 4VR" evidence="1">
    <location>
        <begin position="118"/>
        <end position="177"/>
    </location>
</feature>
<evidence type="ECO:0000313" key="3">
    <source>
        <dbReference type="Proteomes" id="UP000008229"/>
    </source>
</evidence>
<accession>D3F0L8</accession>
<dbReference type="eggNOG" id="COG1719">
    <property type="taxonomic scope" value="Bacteria"/>
</dbReference>
<dbReference type="HOGENOM" id="CLU_079260_1_1_11"/>
<proteinExistence type="predicted"/>
<evidence type="ECO:0000259" key="1">
    <source>
        <dbReference type="SMART" id="SM00989"/>
    </source>
</evidence>
<dbReference type="STRING" id="469383.Cwoe_5547"/>
<dbReference type="PANTHER" id="PTHR45655:SF13">
    <property type="entry name" value="SOLUBLE GUANYLATE CYCLASE GCY-32-RELATED"/>
    <property type="match status" value="1"/>
</dbReference>
<dbReference type="KEGG" id="cwo:Cwoe_5547"/>
<sequence length="180" mass="19680">MKGIVFNLLEALVVREHGEDAWDELLDRAGVDGAYTTLGSYPDAELLGLVGAASELLGQPPADLVRWFGRESIPAFADSHASFFDAHDDTRSFLLTLTDMIHPEVRKLYPGADVPDFAYETGSADVLVMLYSSPRRLCALAEGLIEGAAAHFDEAVEIGHPRCMHRGDEHCRLEIALSAR</sequence>
<reference evidence="3" key="2">
    <citation type="submission" date="2010-01" db="EMBL/GenBank/DDBJ databases">
        <title>The complete genome of Conexibacter woesei DSM 14684.</title>
        <authorList>
            <consortium name="US DOE Joint Genome Institute (JGI-PGF)"/>
            <person name="Lucas S."/>
            <person name="Copeland A."/>
            <person name="Lapidus A."/>
            <person name="Glavina del Rio T."/>
            <person name="Dalin E."/>
            <person name="Tice H."/>
            <person name="Bruce D."/>
            <person name="Goodwin L."/>
            <person name="Pitluck S."/>
            <person name="Kyrpides N."/>
            <person name="Mavromatis K."/>
            <person name="Ivanova N."/>
            <person name="Mikhailova N."/>
            <person name="Chertkov O."/>
            <person name="Brettin T."/>
            <person name="Detter J.C."/>
            <person name="Han C."/>
            <person name="Larimer F."/>
            <person name="Land M."/>
            <person name="Hauser L."/>
            <person name="Markowitz V."/>
            <person name="Cheng J.-F."/>
            <person name="Hugenholtz P."/>
            <person name="Woyke T."/>
            <person name="Wu D."/>
            <person name="Pukall R."/>
            <person name="Steenblock K."/>
            <person name="Schneider S."/>
            <person name="Klenk H.-P."/>
            <person name="Eisen J.A."/>
        </authorList>
    </citation>
    <scope>NUCLEOTIDE SEQUENCE [LARGE SCALE GENOMIC DNA]</scope>
    <source>
        <strain evidence="3">DSM 14684 / CIP 108061 / JCM 11494 / NBRC 100937 / ID131577</strain>
    </source>
</reference>
<dbReference type="RefSeq" id="WP_012937003.1">
    <property type="nucleotide sequence ID" value="NC_013739.1"/>
</dbReference>
<evidence type="ECO:0000313" key="2">
    <source>
        <dbReference type="EMBL" id="ADB53952.1"/>
    </source>
</evidence>